<accession>C5KDR0</accession>
<name>C5KDR0_PERM5</name>
<sequence>MYAKNMWRGDHADPFGTLATYFSLRELYTVHTFCRNFFWEENILWPEDLREVPTHITLCGGDFIAPVHSTRNLLGVEKLERSEIAETAGESIEEFGRTAMGIEE</sequence>
<dbReference type="GeneID" id="9062417"/>
<protein>
    <submittedName>
        <fullName evidence="1">Uncharacterized protein</fullName>
    </submittedName>
</protein>
<dbReference type="InParanoid" id="C5KDR0"/>
<keyword evidence="2" id="KW-1185">Reference proteome</keyword>
<evidence type="ECO:0000313" key="1">
    <source>
        <dbReference type="EMBL" id="EER17363.1"/>
    </source>
</evidence>
<dbReference type="RefSeq" id="XP_002785567.1">
    <property type="nucleotide sequence ID" value="XM_002785521.1"/>
</dbReference>
<dbReference type="Proteomes" id="UP000007800">
    <property type="component" value="Unassembled WGS sequence"/>
</dbReference>
<organism evidence="2">
    <name type="scientific">Perkinsus marinus (strain ATCC 50983 / TXsc)</name>
    <dbReference type="NCBI Taxonomy" id="423536"/>
    <lineage>
        <taxon>Eukaryota</taxon>
        <taxon>Sar</taxon>
        <taxon>Alveolata</taxon>
        <taxon>Perkinsozoa</taxon>
        <taxon>Perkinsea</taxon>
        <taxon>Perkinsida</taxon>
        <taxon>Perkinsidae</taxon>
        <taxon>Perkinsus</taxon>
    </lineage>
</organism>
<proteinExistence type="predicted"/>
<gene>
    <name evidence="1" type="ORF">Pmar_PMAR022308</name>
</gene>
<dbReference type="OrthoDB" id="6431331at2759"/>
<dbReference type="EMBL" id="GG672124">
    <property type="protein sequence ID" value="EER17363.1"/>
    <property type="molecule type" value="Genomic_DNA"/>
</dbReference>
<dbReference type="AlphaFoldDB" id="C5KDR0"/>
<reference evidence="1 2" key="1">
    <citation type="submission" date="2008-07" db="EMBL/GenBank/DDBJ databases">
        <authorList>
            <person name="El-Sayed N."/>
            <person name="Caler E."/>
            <person name="Inman J."/>
            <person name="Amedeo P."/>
            <person name="Hass B."/>
            <person name="Wortman J."/>
        </authorList>
    </citation>
    <scope>NUCLEOTIDE SEQUENCE [LARGE SCALE GENOMIC DNA]</scope>
    <source>
        <strain evidence="2">ATCC 50983 / TXsc</strain>
    </source>
</reference>
<evidence type="ECO:0000313" key="2">
    <source>
        <dbReference type="Proteomes" id="UP000007800"/>
    </source>
</evidence>